<keyword evidence="3 5" id="KW-0479">Metal-binding</keyword>
<keyword evidence="1 5" id="KW-0031">Aminopeptidase</keyword>
<dbReference type="PROSITE" id="PS00680">
    <property type="entry name" value="MAP_1"/>
    <property type="match status" value="1"/>
</dbReference>
<keyword evidence="8" id="KW-1185">Reference proteome</keyword>
<dbReference type="InterPro" id="IPR002467">
    <property type="entry name" value="Pept_M24A_MAP1"/>
</dbReference>
<dbReference type="NCBIfam" id="TIGR00500">
    <property type="entry name" value="met_pdase_I"/>
    <property type="match status" value="1"/>
</dbReference>
<keyword evidence="4" id="KW-0378">Hydrolase</keyword>
<proteinExistence type="inferred from homology"/>
<dbReference type="PANTHER" id="PTHR43330">
    <property type="entry name" value="METHIONINE AMINOPEPTIDASE"/>
    <property type="match status" value="1"/>
</dbReference>
<protein>
    <recommendedName>
        <fullName evidence="5">Methionine aminopeptidase</fullName>
        <ecNumber evidence="5">3.4.11.18</ecNumber>
    </recommendedName>
</protein>
<comment type="function">
    <text evidence="5">Cotranslationally removes the N-terminal methionine from nascent proteins. The N-terminal methionine is often cleaved when the second residue in the primary sequence is small and uncharged (Met-Ala-, Cys, Gly, Pro, Ser, Thr, or Val).</text>
</comment>
<sequence>MKYPYIPSPSKFGRYAVLSPETAMKIYPTPLPVPVHIPRPSYVPRNFFTAPWGDHELPNNEDEVVRGVRLGTEEEIEVRKAGKMAGEVLKLIGGLIRPGITTSEIDSAVHEEIIRLGAYPSTLGYGLFPKSCTTSVNNVIAHGIPDDRPLLSDDIVNLDLTIYLNGWHGDCSRTFLLPSVDEQGKELVHVTEEALEAAIGICEPGRPYRDIGRVIQDLAEKHDSSVNTQFGGHGIGKSFHQPPWILHHRNDEQGEMKIGDCFTIEPPLVQGSRSKVQKYVMISFSSLIIIFSFSTLPLFDGC</sequence>
<dbReference type="Gene3D" id="3.90.230.10">
    <property type="entry name" value="Creatinase/methionine aminopeptidase superfamily"/>
    <property type="match status" value="1"/>
</dbReference>
<keyword evidence="2 5" id="KW-0645">Protease</keyword>
<dbReference type="AlphaFoldDB" id="A0A4Q1BG68"/>
<name>A0A4Q1BG68_TREME</name>
<comment type="similarity">
    <text evidence="5">Belongs to the peptidase M24A family.</text>
</comment>
<evidence type="ECO:0000313" key="7">
    <source>
        <dbReference type="EMBL" id="RXK36013.1"/>
    </source>
</evidence>
<dbReference type="InterPro" id="IPR001714">
    <property type="entry name" value="Pept_M24_MAP"/>
</dbReference>
<dbReference type="InterPro" id="IPR000994">
    <property type="entry name" value="Pept_M24"/>
</dbReference>
<comment type="caution">
    <text evidence="7">The sequence shown here is derived from an EMBL/GenBank/DDBJ whole genome shotgun (WGS) entry which is preliminary data.</text>
</comment>
<evidence type="ECO:0000313" key="8">
    <source>
        <dbReference type="Proteomes" id="UP000289152"/>
    </source>
</evidence>
<comment type="catalytic activity">
    <reaction evidence="5">
        <text>Release of N-terminal amino acids, preferentially methionine, from peptides and arylamides.</text>
        <dbReference type="EC" id="3.4.11.18"/>
    </reaction>
</comment>
<organism evidence="7 8">
    <name type="scientific">Tremella mesenterica</name>
    <name type="common">Jelly fungus</name>
    <dbReference type="NCBI Taxonomy" id="5217"/>
    <lineage>
        <taxon>Eukaryota</taxon>
        <taxon>Fungi</taxon>
        <taxon>Dikarya</taxon>
        <taxon>Basidiomycota</taxon>
        <taxon>Agaricomycotina</taxon>
        <taxon>Tremellomycetes</taxon>
        <taxon>Tremellales</taxon>
        <taxon>Tremellaceae</taxon>
        <taxon>Tremella</taxon>
    </lineage>
</organism>
<dbReference type="OrthoDB" id="3209743at2759"/>
<evidence type="ECO:0000256" key="3">
    <source>
        <dbReference type="ARBA" id="ARBA00022723"/>
    </source>
</evidence>
<dbReference type="GO" id="GO:0004239">
    <property type="term" value="F:initiator methionyl aminopeptidase activity"/>
    <property type="evidence" value="ECO:0007669"/>
    <property type="project" value="UniProtKB-EC"/>
</dbReference>
<dbReference type="STRING" id="5217.A0A4Q1BG68"/>
<gene>
    <name evidence="7" type="ORF">M231_06727</name>
</gene>
<dbReference type="GO" id="GO:0006508">
    <property type="term" value="P:proteolysis"/>
    <property type="evidence" value="ECO:0007669"/>
    <property type="project" value="UniProtKB-KW"/>
</dbReference>
<dbReference type="Proteomes" id="UP000289152">
    <property type="component" value="Unassembled WGS sequence"/>
</dbReference>
<evidence type="ECO:0000256" key="2">
    <source>
        <dbReference type="ARBA" id="ARBA00022670"/>
    </source>
</evidence>
<dbReference type="SUPFAM" id="SSF55920">
    <property type="entry name" value="Creatinase/aminopeptidase"/>
    <property type="match status" value="1"/>
</dbReference>
<comment type="cofactor">
    <cofactor evidence="5">
        <name>Co(2+)</name>
        <dbReference type="ChEBI" id="CHEBI:48828"/>
    </cofactor>
    <cofactor evidence="5">
        <name>Zn(2+)</name>
        <dbReference type="ChEBI" id="CHEBI:29105"/>
    </cofactor>
    <cofactor evidence="5">
        <name>Mn(2+)</name>
        <dbReference type="ChEBI" id="CHEBI:29035"/>
    </cofactor>
    <cofactor evidence="5">
        <name>Fe(2+)</name>
        <dbReference type="ChEBI" id="CHEBI:29033"/>
    </cofactor>
    <text evidence="5">Binds 2 divalent metal cations per subunit. Has a high-affinity and a low affinity metal-binding site. The true nature of the physiological cofactor is under debate. The enzyme is active with cobalt, zinc, manganese or divalent iron ions.</text>
</comment>
<evidence type="ECO:0000256" key="1">
    <source>
        <dbReference type="ARBA" id="ARBA00022438"/>
    </source>
</evidence>
<reference evidence="7 8" key="1">
    <citation type="submission" date="2016-06" db="EMBL/GenBank/DDBJ databases">
        <title>Evolution of pathogenesis and genome organization in the Tremellales.</title>
        <authorList>
            <person name="Cuomo C."/>
            <person name="Litvintseva A."/>
            <person name="Heitman J."/>
            <person name="Chen Y."/>
            <person name="Sun S."/>
            <person name="Springer D."/>
            <person name="Dromer F."/>
            <person name="Young S."/>
            <person name="Zeng Q."/>
            <person name="Chapman S."/>
            <person name="Gujja S."/>
            <person name="Saif S."/>
            <person name="Birren B."/>
        </authorList>
    </citation>
    <scope>NUCLEOTIDE SEQUENCE [LARGE SCALE GENOMIC DNA]</scope>
    <source>
        <strain evidence="7 8">ATCC 28783</strain>
    </source>
</reference>
<dbReference type="InParanoid" id="A0A4Q1BG68"/>
<dbReference type="EC" id="3.4.11.18" evidence="5"/>
<dbReference type="VEuPathDB" id="FungiDB:TREMEDRAFT_73433"/>
<dbReference type="GO" id="GO:0070006">
    <property type="term" value="F:metalloaminopeptidase activity"/>
    <property type="evidence" value="ECO:0007669"/>
    <property type="project" value="InterPro"/>
</dbReference>
<evidence type="ECO:0000256" key="4">
    <source>
        <dbReference type="ARBA" id="ARBA00022801"/>
    </source>
</evidence>
<dbReference type="Pfam" id="PF00557">
    <property type="entry name" value="Peptidase_M24"/>
    <property type="match status" value="1"/>
</dbReference>
<dbReference type="EMBL" id="SDIL01000112">
    <property type="protein sequence ID" value="RXK36013.1"/>
    <property type="molecule type" value="Genomic_DNA"/>
</dbReference>
<evidence type="ECO:0000259" key="6">
    <source>
        <dbReference type="Pfam" id="PF00557"/>
    </source>
</evidence>
<dbReference type="PANTHER" id="PTHR43330:SF8">
    <property type="entry name" value="METHIONINE AMINOPEPTIDASE 1D, MITOCHONDRIAL"/>
    <property type="match status" value="1"/>
</dbReference>
<accession>A0A4Q1BG68</accession>
<dbReference type="GO" id="GO:0046872">
    <property type="term" value="F:metal ion binding"/>
    <property type="evidence" value="ECO:0007669"/>
    <property type="project" value="UniProtKB-KW"/>
</dbReference>
<evidence type="ECO:0000256" key="5">
    <source>
        <dbReference type="RuleBase" id="RU003653"/>
    </source>
</evidence>
<dbReference type="InterPro" id="IPR036005">
    <property type="entry name" value="Creatinase/aminopeptidase-like"/>
</dbReference>
<dbReference type="PRINTS" id="PR00599">
    <property type="entry name" value="MAPEPTIDASE"/>
</dbReference>
<feature type="domain" description="Peptidase M24" evidence="6">
    <location>
        <begin position="78"/>
        <end position="269"/>
    </location>
</feature>